<dbReference type="Gene3D" id="3.30.70.100">
    <property type="match status" value="1"/>
</dbReference>
<feature type="domain" description="Mechanosensitive ion channel MscS" evidence="9">
    <location>
        <begin position="184"/>
        <end position="253"/>
    </location>
</feature>
<dbReference type="Pfam" id="PF24956">
    <property type="entry name" value="Msl2-3_C"/>
    <property type="match status" value="1"/>
</dbReference>
<evidence type="ECO:0000313" key="12">
    <source>
        <dbReference type="EMBL" id="SMA47795.1"/>
    </source>
</evidence>
<comment type="similarity">
    <text evidence="2">Belongs to the MscS (TC 1.A.23) family.</text>
</comment>
<dbReference type="Pfam" id="PF00924">
    <property type="entry name" value="MS_channel_2nd"/>
    <property type="match status" value="1"/>
</dbReference>
<dbReference type="InterPro" id="IPR011066">
    <property type="entry name" value="MscS_channel_C_sf"/>
</dbReference>
<protein>
    <submittedName>
        <fullName evidence="12">Low conductance mechanosensitive channel YnaI</fullName>
    </submittedName>
</protein>
<proteinExistence type="inferred from homology"/>
<organism evidence="12 13">
    <name type="scientific">Parendozoicomonas haliclonae</name>
    <dbReference type="NCBI Taxonomy" id="1960125"/>
    <lineage>
        <taxon>Bacteria</taxon>
        <taxon>Pseudomonadati</taxon>
        <taxon>Pseudomonadota</taxon>
        <taxon>Gammaproteobacteria</taxon>
        <taxon>Oceanospirillales</taxon>
        <taxon>Endozoicomonadaceae</taxon>
        <taxon>Parendozoicomonas</taxon>
    </lineage>
</organism>
<dbReference type="Proteomes" id="UP000196573">
    <property type="component" value="Unassembled WGS sequence"/>
</dbReference>
<evidence type="ECO:0000256" key="5">
    <source>
        <dbReference type="ARBA" id="ARBA00022989"/>
    </source>
</evidence>
<dbReference type="SUPFAM" id="SSF50182">
    <property type="entry name" value="Sm-like ribonucleoproteins"/>
    <property type="match status" value="1"/>
</dbReference>
<sequence length="391" mass="43870">MEYLTEFKSWISTYESWIIQVVVAGVITTVIHFGARVLLARLDKKLENSQKLWDESLVYAIRLPLQVIIWLAGLMWMANIADLETKAAIFQGVSRLHELMVMGVLSWTIIRFVNRLEKRFLAIGPRVMQSKVDPTTAMAISKLVRVIIFFVTGLVILQAAGYSLSGVLAFGGVGGVAVGFASKDLLANFFGGMMISMDRPFKVGDWISSPDKQIEGTVEYIGWRLTRIRTFDKRPLYVPNSMFTSISVENPSRMLNRRIKQVIGLRYCDAGVMGEVLADIRSYLASQPEIDDNQLSMVNFISFGESTLNFQIYCFTRTCDWSKYLMVQEDILLHIVEIIHSHGADIAFPTRTLDLPEGLFGQTEQEPVQRQDSPPAQPEDSNAEIPAGQGG</sequence>
<dbReference type="GO" id="GO:0005886">
    <property type="term" value="C:plasma membrane"/>
    <property type="evidence" value="ECO:0007669"/>
    <property type="project" value="UniProtKB-SubCell"/>
</dbReference>
<keyword evidence="6 8" id="KW-0472">Membrane</keyword>
<evidence type="ECO:0000256" key="8">
    <source>
        <dbReference type="SAM" id="Phobius"/>
    </source>
</evidence>
<evidence type="ECO:0000256" key="7">
    <source>
        <dbReference type="SAM" id="MobiDB-lite"/>
    </source>
</evidence>
<dbReference type="Gene3D" id="1.10.287.1260">
    <property type="match status" value="1"/>
</dbReference>
<evidence type="ECO:0000256" key="1">
    <source>
        <dbReference type="ARBA" id="ARBA00004651"/>
    </source>
</evidence>
<dbReference type="EMBL" id="FWPT01000005">
    <property type="protein sequence ID" value="SMA47795.1"/>
    <property type="molecule type" value="Genomic_DNA"/>
</dbReference>
<evidence type="ECO:0000313" key="13">
    <source>
        <dbReference type="Proteomes" id="UP000196573"/>
    </source>
</evidence>
<feature type="transmembrane region" description="Helical" evidence="8">
    <location>
        <begin position="167"/>
        <end position="190"/>
    </location>
</feature>
<accession>A0A1X7AKD7</accession>
<comment type="subcellular location">
    <subcellularLocation>
        <location evidence="1">Cell membrane</location>
        <topology evidence="1">Multi-pass membrane protein</topology>
    </subcellularLocation>
</comment>
<dbReference type="AlphaFoldDB" id="A0A1X7AKD7"/>
<dbReference type="InterPro" id="IPR006685">
    <property type="entry name" value="MscS_channel_2nd"/>
</dbReference>
<dbReference type="SUPFAM" id="SSF82861">
    <property type="entry name" value="Mechanosensitive channel protein MscS (YggB), transmembrane region"/>
    <property type="match status" value="1"/>
</dbReference>
<dbReference type="InterPro" id="IPR011014">
    <property type="entry name" value="MscS_channel_TM-2"/>
</dbReference>
<feature type="compositionally biased region" description="Polar residues" evidence="7">
    <location>
        <begin position="362"/>
        <end position="374"/>
    </location>
</feature>
<feature type="domain" description="Mechanosensitive ion channel transmembrane helices 2/3" evidence="10">
    <location>
        <begin position="142"/>
        <end position="183"/>
    </location>
</feature>
<evidence type="ECO:0000259" key="10">
    <source>
        <dbReference type="Pfam" id="PF21088"/>
    </source>
</evidence>
<dbReference type="InterPro" id="IPR006686">
    <property type="entry name" value="MscS_channel_CS"/>
</dbReference>
<evidence type="ECO:0000256" key="2">
    <source>
        <dbReference type="ARBA" id="ARBA00008017"/>
    </source>
</evidence>
<dbReference type="PANTHER" id="PTHR43634:SF2">
    <property type="entry name" value="LOW CONDUCTANCE MECHANOSENSITIVE CHANNEL YNAI"/>
    <property type="match status" value="1"/>
</dbReference>
<evidence type="ECO:0000259" key="9">
    <source>
        <dbReference type="Pfam" id="PF00924"/>
    </source>
</evidence>
<dbReference type="InterPro" id="IPR049142">
    <property type="entry name" value="MS_channel_1st"/>
</dbReference>
<evidence type="ECO:0000259" key="11">
    <source>
        <dbReference type="Pfam" id="PF24956"/>
    </source>
</evidence>
<dbReference type="SUPFAM" id="SSF82689">
    <property type="entry name" value="Mechanosensitive channel protein MscS (YggB), C-terminal domain"/>
    <property type="match status" value="1"/>
</dbReference>
<keyword evidence="4 8" id="KW-0812">Transmembrane</keyword>
<feature type="transmembrane region" description="Helical" evidence="8">
    <location>
        <begin position="59"/>
        <end position="79"/>
    </location>
</feature>
<evidence type="ECO:0000256" key="3">
    <source>
        <dbReference type="ARBA" id="ARBA00022475"/>
    </source>
</evidence>
<name>A0A1X7AKD7_9GAMM</name>
<dbReference type="InterPro" id="IPR010920">
    <property type="entry name" value="LSM_dom_sf"/>
</dbReference>
<dbReference type="Gene3D" id="2.30.30.60">
    <property type="match status" value="1"/>
</dbReference>
<keyword evidence="3" id="KW-1003">Cell membrane</keyword>
<feature type="transmembrane region" description="Helical" evidence="8">
    <location>
        <begin position="99"/>
        <end position="116"/>
    </location>
</feature>
<feature type="region of interest" description="Disordered" evidence="7">
    <location>
        <begin position="361"/>
        <end position="391"/>
    </location>
</feature>
<dbReference type="InterPro" id="IPR023408">
    <property type="entry name" value="MscS_beta-dom_sf"/>
</dbReference>
<dbReference type="PROSITE" id="PS01246">
    <property type="entry name" value="UPF0003"/>
    <property type="match status" value="1"/>
</dbReference>
<keyword evidence="5 8" id="KW-1133">Transmembrane helix</keyword>
<dbReference type="GO" id="GO:0008381">
    <property type="term" value="F:mechanosensitive monoatomic ion channel activity"/>
    <property type="evidence" value="ECO:0007669"/>
    <property type="project" value="UniProtKB-ARBA"/>
</dbReference>
<dbReference type="OrthoDB" id="9775207at2"/>
<reference evidence="12 13" key="1">
    <citation type="submission" date="2017-03" db="EMBL/GenBank/DDBJ databases">
        <authorList>
            <person name="Afonso C.L."/>
            <person name="Miller P.J."/>
            <person name="Scott M.A."/>
            <person name="Spackman E."/>
            <person name="Goraichik I."/>
            <person name="Dimitrov K.M."/>
            <person name="Suarez D.L."/>
            <person name="Swayne D.E."/>
        </authorList>
    </citation>
    <scope>NUCLEOTIDE SEQUENCE [LARGE SCALE GENOMIC DNA]</scope>
    <source>
        <strain evidence="12">SB41UT1</strain>
    </source>
</reference>
<feature type="transmembrane region" description="Helical" evidence="8">
    <location>
        <begin position="17"/>
        <end position="39"/>
    </location>
</feature>
<dbReference type="InterPro" id="IPR056876">
    <property type="entry name" value="Msl2-3_C"/>
</dbReference>
<evidence type="ECO:0000256" key="6">
    <source>
        <dbReference type="ARBA" id="ARBA00023136"/>
    </source>
</evidence>
<dbReference type="PANTHER" id="PTHR43634">
    <property type="entry name" value="OW CONDUCTANCE MECHANOSENSITIVE CHANNEL"/>
    <property type="match status" value="1"/>
</dbReference>
<dbReference type="RefSeq" id="WP_087110435.1">
    <property type="nucleotide sequence ID" value="NZ_CBCSCN010000003.1"/>
</dbReference>
<evidence type="ECO:0000256" key="4">
    <source>
        <dbReference type="ARBA" id="ARBA00022692"/>
    </source>
</evidence>
<keyword evidence="13" id="KW-1185">Reference proteome</keyword>
<gene>
    <name evidence="12" type="primary">ynaI_1</name>
    <name evidence="12" type="ORF">EHSB41UT_02552</name>
</gene>
<dbReference type="Pfam" id="PF21088">
    <property type="entry name" value="MS_channel_1st"/>
    <property type="match status" value="1"/>
</dbReference>
<dbReference type="InterPro" id="IPR045042">
    <property type="entry name" value="YnaI-like"/>
</dbReference>
<feature type="domain" description="Mechanosensitive ion channel protein 2/3 C-terminal" evidence="11">
    <location>
        <begin position="258"/>
        <end position="339"/>
    </location>
</feature>
<feature type="transmembrane region" description="Helical" evidence="8">
    <location>
        <begin position="137"/>
        <end position="161"/>
    </location>
</feature>